<dbReference type="PIRSF" id="PIRSF001554">
    <property type="entry name" value="SucCS_beta"/>
    <property type="match status" value="1"/>
</dbReference>
<dbReference type="Proteomes" id="UP000467488">
    <property type="component" value="Chromosome"/>
</dbReference>
<evidence type="ECO:0000256" key="11">
    <source>
        <dbReference type="ARBA" id="ARBA00052891"/>
    </source>
</evidence>
<evidence type="ECO:0000313" key="17">
    <source>
        <dbReference type="EMBL" id="BBU78838.1"/>
    </source>
</evidence>
<evidence type="ECO:0000313" key="18">
    <source>
        <dbReference type="Proteomes" id="UP000467488"/>
    </source>
</evidence>
<comment type="similarity">
    <text evidence="2">Belongs to the succinate/malate CoA ligase beta subunit family.</text>
</comment>
<dbReference type="GO" id="GO:0005829">
    <property type="term" value="C:cytosol"/>
    <property type="evidence" value="ECO:0007669"/>
    <property type="project" value="TreeGrafter"/>
</dbReference>
<dbReference type="PROSITE" id="PS01217">
    <property type="entry name" value="SUCCINYL_COA_LIG_3"/>
    <property type="match status" value="1"/>
</dbReference>
<dbReference type="InterPro" id="IPR013815">
    <property type="entry name" value="ATP_grasp_subdomain_1"/>
</dbReference>
<evidence type="ECO:0000256" key="6">
    <source>
        <dbReference type="ARBA" id="ARBA00022741"/>
    </source>
</evidence>
<keyword evidence="7" id="KW-0067">ATP-binding</keyword>
<reference evidence="17 18" key="1">
    <citation type="submission" date="2020-01" db="EMBL/GenBank/DDBJ databases">
        <title>Dynamics of blaIMP-6 dissemination in carbapenem resistant Enterobacteriacea isolated from regional surveillance in Osaka, Japan.</title>
        <authorList>
            <person name="Abe R."/>
            <person name="Akeda Y."/>
            <person name="Sugawara Y."/>
            <person name="Yamamoto N."/>
            <person name="Tomono K."/>
            <person name="Takeuchi D."/>
            <person name="Kawahara R."/>
            <person name="Hamada S."/>
        </authorList>
    </citation>
    <scope>NUCLEOTIDE SEQUENCE [LARGE SCALE GENOMIC DNA]</scope>
    <source>
        <strain evidence="17 18">E300</strain>
    </source>
</reference>
<keyword evidence="4 17" id="KW-0436">Ligase</keyword>
<keyword evidence="5" id="KW-0479">Metal-binding</keyword>
<dbReference type="AlphaFoldDB" id="A0A8S0FGZ0"/>
<dbReference type="InterPro" id="IPR016102">
    <property type="entry name" value="Succinyl-CoA_synth-like"/>
</dbReference>
<comment type="catalytic activity">
    <reaction evidence="11">
        <text>GTP + succinate + CoA = succinyl-CoA + GDP + phosphate</text>
        <dbReference type="Rhea" id="RHEA:22120"/>
        <dbReference type="ChEBI" id="CHEBI:30031"/>
        <dbReference type="ChEBI" id="CHEBI:37565"/>
        <dbReference type="ChEBI" id="CHEBI:43474"/>
        <dbReference type="ChEBI" id="CHEBI:57287"/>
        <dbReference type="ChEBI" id="CHEBI:57292"/>
        <dbReference type="ChEBI" id="CHEBI:58189"/>
    </reaction>
    <physiologicalReaction direction="right-to-left" evidence="11">
        <dbReference type="Rhea" id="RHEA:22122"/>
    </physiologicalReaction>
</comment>
<gene>
    <name evidence="17" type="primary">sucC</name>
    <name evidence="17" type="ORF">EIMP300_02380</name>
</gene>
<feature type="domain" description="ATP-grasp fold succinyl-CoA synthetase-type" evidence="16">
    <location>
        <begin position="2"/>
        <end position="206"/>
    </location>
</feature>
<sequence>MNLHEYQAKSLLAGMGMPCPKEIAIQQISQLADAWQHIACPSKGAVLKAQVHAGGRGKAGGVKVLKQLPEAQAFVQQMLGSQLVTYQTGPEGQYVSSILLCENIYPVRQELYFGMVVDRESQRVTFIVSPEGGVEIEKVAHETPEKISSGVSIDPLTGVQPCHIREMFAVLQLEHGLFAAFSRLVNQAWKAFNELDFALLEINPLVLRETGEFMCADAKVSLDDNALYRHPELQVLRDETQEDPRESQAAKLDLNYVSLDGNIGCMVNGAGLAMATMDIIKLYGEQPANFLDVGGGATQERVSEAFRLIVSDSKVNPYFPQPFWLIFLVGLSVAT</sequence>
<dbReference type="GO" id="GO:0005524">
    <property type="term" value="F:ATP binding"/>
    <property type="evidence" value="ECO:0007669"/>
    <property type="project" value="UniProtKB-KW"/>
</dbReference>
<dbReference type="Pfam" id="PF08442">
    <property type="entry name" value="ATP-grasp_2"/>
    <property type="match status" value="1"/>
</dbReference>
<comment type="catalytic activity">
    <reaction evidence="10">
        <text>succinate + ATP + CoA = succinyl-CoA + ADP + phosphate</text>
        <dbReference type="Rhea" id="RHEA:17661"/>
        <dbReference type="ChEBI" id="CHEBI:30031"/>
        <dbReference type="ChEBI" id="CHEBI:30616"/>
        <dbReference type="ChEBI" id="CHEBI:43474"/>
        <dbReference type="ChEBI" id="CHEBI:57287"/>
        <dbReference type="ChEBI" id="CHEBI:57292"/>
        <dbReference type="ChEBI" id="CHEBI:456216"/>
        <dbReference type="EC" id="6.2.1.5"/>
    </reaction>
    <physiologicalReaction direction="right-to-left" evidence="10">
        <dbReference type="Rhea" id="RHEA:17663"/>
    </physiologicalReaction>
</comment>
<evidence type="ECO:0000256" key="9">
    <source>
        <dbReference type="ARBA" id="ARBA00044045"/>
    </source>
</evidence>
<dbReference type="GO" id="GO:0004775">
    <property type="term" value="F:succinate-CoA ligase (ADP-forming) activity"/>
    <property type="evidence" value="ECO:0007669"/>
    <property type="project" value="UniProtKB-EC"/>
</dbReference>
<keyword evidence="8" id="KW-0460">Magnesium</keyword>
<keyword evidence="6" id="KW-0547">Nucleotide-binding</keyword>
<dbReference type="Pfam" id="PF00549">
    <property type="entry name" value="Ligase_CoA"/>
    <property type="match status" value="1"/>
</dbReference>
<dbReference type="EC" id="6.2.1.5" evidence="9"/>
<evidence type="ECO:0000256" key="3">
    <source>
        <dbReference type="ARBA" id="ARBA00022532"/>
    </source>
</evidence>
<dbReference type="InterPro" id="IPR013650">
    <property type="entry name" value="ATP-grasp_succ-CoA_synth-type"/>
</dbReference>
<evidence type="ECO:0000256" key="14">
    <source>
        <dbReference type="ARBA" id="ARBA00076648"/>
    </source>
</evidence>
<dbReference type="PANTHER" id="PTHR11815:SF10">
    <property type="entry name" value="SUCCINATE--COA LIGASE [GDP-FORMING] SUBUNIT BETA, MITOCHONDRIAL"/>
    <property type="match status" value="1"/>
</dbReference>
<evidence type="ECO:0000256" key="7">
    <source>
        <dbReference type="ARBA" id="ARBA00022840"/>
    </source>
</evidence>
<protein>
    <recommendedName>
        <fullName evidence="9">succinate--CoA ligase (ADP-forming)</fullName>
        <ecNumber evidence="9">6.2.1.5</ecNumber>
    </recommendedName>
    <alternativeName>
        <fullName evidence="13">MTK-beta</fullName>
    </alternativeName>
    <alternativeName>
        <fullName evidence="12">Malate thiokinase</fullName>
    </alternativeName>
    <alternativeName>
        <fullName evidence="14">Malyl-CoA synthetase</fullName>
    </alternativeName>
</protein>
<keyword evidence="3" id="KW-0816">Tricarboxylic acid cycle</keyword>
<dbReference type="FunFam" id="3.30.1490.20:FF:000002">
    <property type="entry name" value="Succinate--CoA ligase [ADP-forming] subunit beta"/>
    <property type="match status" value="1"/>
</dbReference>
<dbReference type="GO" id="GO:0042709">
    <property type="term" value="C:succinate-CoA ligase complex"/>
    <property type="evidence" value="ECO:0007669"/>
    <property type="project" value="TreeGrafter"/>
</dbReference>
<dbReference type="GO" id="GO:0046872">
    <property type="term" value="F:metal ion binding"/>
    <property type="evidence" value="ECO:0007669"/>
    <property type="project" value="UniProtKB-KW"/>
</dbReference>
<dbReference type="NCBIfam" id="TIGR01016">
    <property type="entry name" value="sucCoAbeta"/>
    <property type="match status" value="1"/>
</dbReference>
<evidence type="ECO:0000256" key="13">
    <source>
        <dbReference type="ARBA" id="ARBA00075942"/>
    </source>
</evidence>
<dbReference type="EMBL" id="AP022360">
    <property type="protein sequence ID" value="BBU78838.1"/>
    <property type="molecule type" value="Genomic_DNA"/>
</dbReference>
<evidence type="ECO:0000256" key="4">
    <source>
        <dbReference type="ARBA" id="ARBA00022598"/>
    </source>
</evidence>
<evidence type="ECO:0000256" key="8">
    <source>
        <dbReference type="ARBA" id="ARBA00022842"/>
    </source>
</evidence>
<dbReference type="PANTHER" id="PTHR11815">
    <property type="entry name" value="SUCCINYL-COA SYNTHETASE BETA CHAIN"/>
    <property type="match status" value="1"/>
</dbReference>
<dbReference type="SUPFAM" id="SSF52210">
    <property type="entry name" value="Succinyl-CoA synthetase domains"/>
    <property type="match status" value="1"/>
</dbReference>
<dbReference type="FunFam" id="3.30.470.20:FF:000002">
    <property type="entry name" value="Succinate--CoA ligase [ADP-forming] subunit beta"/>
    <property type="match status" value="1"/>
</dbReference>
<evidence type="ECO:0000259" key="16">
    <source>
        <dbReference type="Pfam" id="PF08442"/>
    </source>
</evidence>
<dbReference type="SUPFAM" id="SSF56059">
    <property type="entry name" value="Glutathione synthetase ATP-binding domain-like"/>
    <property type="match status" value="1"/>
</dbReference>
<dbReference type="GO" id="GO:0006099">
    <property type="term" value="P:tricarboxylic acid cycle"/>
    <property type="evidence" value="ECO:0007669"/>
    <property type="project" value="UniProtKB-KW"/>
</dbReference>
<evidence type="ECO:0000259" key="15">
    <source>
        <dbReference type="Pfam" id="PF00549"/>
    </source>
</evidence>
<dbReference type="InterPro" id="IPR005811">
    <property type="entry name" value="SUCC_ACL_C"/>
</dbReference>
<accession>A0A8S0FGZ0</accession>
<dbReference type="Gene3D" id="3.30.470.20">
    <property type="entry name" value="ATP-grasp fold, B domain"/>
    <property type="match status" value="1"/>
</dbReference>
<dbReference type="Gene3D" id="3.30.1490.20">
    <property type="entry name" value="ATP-grasp fold, A domain"/>
    <property type="match status" value="1"/>
</dbReference>
<dbReference type="GO" id="GO:0006104">
    <property type="term" value="P:succinyl-CoA metabolic process"/>
    <property type="evidence" value="ECO:0007669"/>
    <property type="project" value="TreeGrafter"/>
</dbReference>
<proteinExistence type="inferred from homology"/>
<evidence type="ECO:0000256" key="5">
    <source>
        <dbReference type="ARBA" id="ARBA00022723"/>
    </source>
</evidence>
<name>A0A8S0FGZ0_ECOLX</name>
<dbReference type="NCBIfam" id="NF001913">
    <property type="entry name" value="PRK00696.1"/>
    <property type="match status" value="1"/>
</dbReference>
<dbReference type="Gene3D" id="3.40.50.261">
    <property type="entry name" value="Succinyl-CoA synthetase domains"/>
    <property type="match status" value="1"/>
</dbReference>
<feature type="domain" description="ATP-citrate synthase/succinyl-CoA ligase C-terminal" evidence="15">
    <location>
        <begin position="266"/>
        <end position="316"/>
    </location>
</feature>
<comment type="cofactor">
    <cofactor evidence="1">
        <name>Mg(2+)</name>
        <dbReference type="ChEBI" id="CHEBI:18420"/>
    </cofactor>
</comment>
<evidence type="ECO:0000256" key="1">
    <source>
        <dbReference type="ARBA" id="ARBA00001946"/>
    </source>
</evidence>
<evidence type="ECO:0000256" key="2">
    <source>
        <dbReference type="ARBA" id="ARBA00009182"/>
    </source>
</evidence>
<dbReference type="InterPro" id="IPR005809">
    <property type="entry name" value="Succ_CoA_ligase-like_bsu"/>
</dbReference>
<evidence type="ECO:0000256" key="12">
    <source>
        <dbReference type="ARBA" id="ARBA00075417"/>
    </source>
</evidence>
<dbReference type="InterPro" id="IPR017866">
    <property type="entry name" value="Succ-CoA_synthase_bsu_CS"/>
</dbReference>
<organism evidence="17 18">
    <name type="scientific">Escherichia coli</name>
    <dbReference type="NCBI Taxonomy" id="562"/>
    <lineage>
        <taxon>Bacteria</taxon>
        <taxon>Pseudomonadati</taxon>
        <taxon>Pseudomonadota</taxon>
        <taxon>Gammaproteobacteria</taxon>
        <taxon>Enterobacterales</taxon>
        <taxon>Enterobacteriaceae</taxon>
        <taxon>Escherichia</taxon>
    </lineage>
</organism>
<evidence type="ECO:0000256" key="10">
    <source>
        <dbReference type="ARBA" id="ARBA00050563"/>
    </source>
</evidence>